<dbReference type="CDD" id="cd11304">
    <property type="entry name" value="Cadherin_repeat"/>
    <property type="match status" value="1"/>
</dbReference>
<dbReference type="SUPFAM" id="SSF56219">
    <property type="entry name" value="DNase I-like"/>
    <property type="match status" value="1"/>
</dbReference>
<dbReference type="RefSeq" id="WP_133496251.1">
    <property type="nucleotide sequence ID" value="NZ_BMLU01000009.1"/>
</dbReference>
<dbReference type="GO" id="GO:0007156">
    <property type="term" value="P:homophilic cell adhesion via plasma membrane adhesion molecules"/>
    <property type="evidence" value="ECO:0007669"/>
    <property type="project" value="InterPro"/>
</dbReference>
<dbReference type="Pfam" id="PF00028">
    <property type="entry name" value="Cadherin"/>
    <property type="match status" value="1"/>
</dbReference>
<keyword evidence="7" id="KW-0472">Membrane</keyword>
<dbReference type="SMART" id="SM00237">
    <property type="entry name" value="Calx_beta"/>
    <property type="match status" value="1"/>
</dbReference>
<dbReference type="InterPro" id="IPR011049">
    <property type="entry name" value="Serralysin-like_metalloprot_C"/>
</dbReference>
<dbReference type="InterPro" id="IPR003644">
    <property type="entry name" value="Calx_beta"/>
</dbReference>
<dbReference type="Gene3D" id="2.60.40.2030">
    <property type="match status" value="2"/>
</dbReference>
<dbReference type="PROSITE" id="PS00330">
    <property type="entry name" value="HEMOLYSIN_CALCIUM"/>
    <property type="match status" value="2"/>
</dbReference>
<accession>A0A4V3BST5</accession>
<keyword evidence="6" id="KW-0843">Virulence</keyword>
<dbReference type="SMART" id="SM00112">
    <property type="entry name" value="CA"/>
    <property type="match status" value="1"/>
</dbReference>
<dbReference type="SUPFAM" id="SSF141072">
    <property type="entry name" value="CalX-like"/>
    <property type="match status" value="2"/>
</dbReference>
<evidence type="ECO:0000256" key="4">
    <source>
        <dbReference type="ARBA" id="ARBA00022737"/>
    </source>
</evidence>
<evidence type="ECO:0000256" key="3">
    <source>
        <dbReference type="ARBA" id="ARBA00022729"/>
    </source>
</evidence>
<protein>
    <recommendedName>
        <fullName evidence="9">Cadherin domain-containing protein</fullName>
    </recommendedName>
</protein>
<evidence type="ECO:0000256" key="2">
    <source>
        <dbReference type="ARBA" id="ARBA00022656"/>
    </source>
</evidence>
<dbReference type="PANTHER" id="PTHR42834:SF1">
    <property type="entry name" value="ENDONUCLEASE_EXONUCLEASE_PHOSPHATASE FAMILY PROTEIN (AFU_ORTHOLOGUE AFUA_3G09210)"/>
    <property type="match status" value="1"/>
</dbReference>
<dbReference type="Pfam" id="PF00353">
    <property type="entry name" value="HemolysinCabind"/>
    <property type="match status" value="2"/>
</dbReference>
<dbReference type="Gene3D" id="3.60.10.10">
    <property type="entry name" value="Endonuclease/exonuclease/phosphatase"/>
    <property type="match status" value="1"/>
</dbReference>
<evidence type="ECO:0000313" key="10">
    <source>
        <dbReference type="EMBL" id="TDN80788.1"/>
    </source>
</evidence>
<dbReference type="InterPro" id="IPR015919">
    <property type="entry name" value="Cadherin-like_sf"/>
</dbReference>
<comment type="subcellular location">
    <subcellularLocation>
        <location evidence="1">Membrane</location>
    </subcellularLocation>
</comment>
<dbReference type="SUPFAM" id="SSF51120">
    <property type="entry name" value="beta-Roll"/>
    <property type="match status" value="1"/>
</dbReference>
<dbReference type="Gene3D" id="2.150.10.10">
    <property type="entry name" value="Serralysin-like metalloprotease, C-terminal"/>
    <property type="match status" value="1"/>
</dbReference>
<evidence type="ECO:0000256" key="1">
    <source>
        <dbReference type="ARBA" id="ARBA00004370"/>
    </source>
</evidence>
<dbReference type="GO" id="GO:0090729">
    <property type="term" value="F:toxin activity"/>
    <property type="evidence" value="ECO:0007669"/>
    <property type="project" value="UniProtKB-KW"/>
</dbReference>
<evidence type="ECO:0000313" key="11">
    <source>
        <dbReference type="Proteomes" id="UP000295493"/>
    </source>
</evidence>
<dbReference type="InterPro" id="IPR002126">
    <property type="entry name" value="Cadherin-like_dom"/>
</dbReference>
<evidence type="ECO:0000256" key="5">
    <source>
        <dbReference type="ARBA" id="ARBA00022837"/>
    </source>
</evidence>
<reference evidence="10 11" key="1">
    <citation type="submission" date="2019-03" db="EMBL/GenBank/DDBJ databases">
        <title>Genomic Encyclopedia of Type Strains, Phase IV (KMG-IV): sequencing the most valuable type-strain genomes for metagenomic binning, comparative biology and taxonomic classification.</title>
        <authorList>
            <person name="Goeker M."/>
        </authorList>
    </citation>
    <scope>NUCLEOTIDE SEQUENCE [LARGE SCALE GENOMIC DNA]</scope>
    <source>
        <strain evidence="10 11">DSM 25059</strain>
    </source>
</reference>
<evidence type="ECO:0000256" key="8">
    <source>
        <dbReference type="SAM" id="MobiDB-lite"/>
    </source>
</evidence>
<gene>
    <name evidence="10" type="ORF">EV664_109179</name>
</gene>
<dbReference type="Pfam" id="PF03372">
    <property type="entry name" value="Exo_endo_phos"/>
    <property type="match status" value="1"/>
</dbReference>
<evidence type="ECO:0000256" key="6">
    <source>
        <dbReference type="ARBA" id="ARBA00023026"/>
    </source>
</evidence>
<keyword evidence="5" id="KW-0106">Calcium</keyword>
<dbReference type="InterPro" id="IPR005135">
    <property type="entry name" value="Endo/exonuclease/phosphatase"/>
</dbReference>
<dbReference type="PRINTS" id="PR01488">
    <property type="entry name" value="RTXTOXINA"/>
</dbReference>
<dbReference type="GO" id="GO:0005509">
    <property type="term" value="F:calcium ion binding"/>
    <property type="evidence" value="ECO:0007669"/>
    <property type="project" value="InterPro"/>
</dbReference>
<dbReference type="Pfam" id="PF03160">
    <property type="entry name" value="Calx-beta"/>
    <property type="match status" value="2"/>
</dbReference>
<dbReference type="InterPro" id="IPR038081">
    <property type="entry name" value="CalX-like_sf"/>
</dbReference>
<dbReference type="GO" id="GO:0007154">
    <property type="term" value="P:cell communication"/>
    <property type="evidence" value="ECO:0007669"/>
    <property type="project" value="InterPro"/>
</dbReference>
<feature type="region of interest" description="Disordered" evidence="8">
    <location>
        <begin position="1190"/>
        <end position="1211"/>
    </location>
</feature>
<feature type="domain" description="Cadherin" evidence="9">
    <location>
        <begin position="1331"/>
        <end position="1428"/>
    </location>
</feature>
<dbReference type="Gene3D" id="2.60.40.60">
    <property type="entry name" value="Cadherins"/>
    <property type="match status" value="1"/>
</dbReference>
<dbReference type="GO" id="GO:0016020">
    <property type="term" value="C:membrane"/>
    <property type="evidence" value="ECO:0007669"/>
    <property type="project" value="UniProtKB-SubCell"/>
</dbReference>
<dbReference type="Pfam" id="PF17963">
    <property type="entry name" value="Big_9"/>
    <property type="match status" value="1"/>
</dbReference>
<dbReference type="SUPFAM" id="SSF49313">
    <property type="entry name" value="Cadherin-like"/>
    <property type="match status" value="1"/>
</dbReference>
<dbReference type="Proteomes" id="UP000295493">
    <property type="component" value="Unassembled WGS sequence"/>
</dbReference>
<dbReference type="InterPro" id="IPR003995">
    <property type="entry name" value="RTX_toxin_determinant-A"/>
</dbReference>
<dbReference type="OrthoDB" id="5469761at2"/>
<dbReference type="GO" id="GO:0005576">
    <property type="term" value="C:extracellular region"/>
    <property type="evidence" value="ECO:0007669"/>
    <property type="project" value="InterPro"/>
</dbReference>
<sequence length="1733" mass="178897">MSKVYFDLSSGDFVQDWSDTGLITTNDDWSNVPGIMGYLGDDPSTTSADRDARTVTQDFSTVDAIANQTNSGINNGGVAEFEIADPTIALQGSGTADNPNLVLYLDATDRQSMTLSFDARDIDARDDAVQQIVVQYRTADTGEWADVPGGYIADATDASDTLVTPLSVTLPDDANGASKLEVRIMTANANGSDEWVGIDNIHVTSQAAVAAPPAIDPFINEFHYDNAGGDVNEGIEIAGTAGTDLSGYSLVLYNGNGGGTYGSPIDLSGVIDDEGNGYGALAFDVPGLQNGSPDGFALVRTATGEVLQFLSYEGTITAVGGPADGMTSTDVGVSESGTTPATDSLQLVGSDIDHLTWQAEAPSSFGSLNSGETLGGSGSGGQPGVLSIADASVTEGDTGTQPISFTVSRDGGSTGAVTAHYDVAFGTADAADFADGQTFSGDIAFADGETSKTITLAVAGDTTIEADETFSVTLSDATGGATIDKASATGTIVNDDSSGSTGAENVFVNELHYDNSGSDTGEAIEVAGTAGTDLTGWSVVLYNGNGGADYQTIALSGVIADQSNGFGTVSVDAPGIQNGSPDGLALVDAGGNVVQFLSYEGSFTATSGPASGMTSTDIGVAEEPAPGTGFSLQLKGSGSTAADFTWSSASDDSFGAVNEGQSFLSATDTGHIRVDDATTLEGDSGTSALVFTIHRAGGSASAASVDYAFDTSGISADDLAPGQALTGTVHFAAGESTQQIVLQVQGDTNSEYNEAVGLTLSNPQGDIVIDEASATGTIINDDPIALAIYEIQGSGHTSAYVGQDVTTTGIVTQVGPFGFYLQDAQGDGDSATSDAIYVYTGSTPTVSVGDGVKAQGTVSEYAADDKGLTTTELDHAIVTVTSTGNVLPDAVVIGADGVLPPDKVIDDDGLTSYDPQHDGIDFYESLEGMRVTIENPLVIQSTNNYGETYVVASDGEGASGVSQRGGLTISEGDANPERIQIDSTSRDFTHLTQGDHIASVTGVVGYSYDSYEVLPDAEPTVVTPTTLARETTALQGDADHLSVATYNVENLDPSDNKYDILAHDMIYNLGAPDIISLQEVQDDNGNASGVLSANQNLGALVEAMNAADASAHYVFAQIDPATENSTGGEPNGNIRNAFVYDENRVTLVDGSLTQITGDAYYHSRNPLVGTFSFNDQNVTLINMHSYSRGGSDPDFGNVQPPAQSGDDRRTAQADGVRAYINDHLADDPALNFAVMGDFNGFYWEDAIQHLTEGGVLTNLSSLLPTEERYSYQYSGNLQEFDYILATGGLAAGAQYDSVHINAEFSPDTRPTDHDPQVALLHLAAPNVAPADLAIDHASVDENRPAGTLVGTLHADDAATDRLTYALVDDAGGRFAVDARTGAVSTTEAFDHESNASFTIVAQATDQGGLSTQQTIEIAVGDVNEAPHAVQDAISVDDDAETANLWDMLLGNDSDPDSGDSIVITGVDGSQTHGTLQFDADAHQLVYVADADSFDDLKPGETVIDHFTYTVTDAHGLTDTGTVDVTVNGIDHQGVVRLGGLFGGNLTGTAGDDTLVGLFGKNVIEGMKGNDLLLGGPGNDRIDGGAGNDRIFGGLGNDVMTGGDGHDSFGFELLSGRDTITDFDTNEDRIELGFGVRVRSAKVTDVDHDGIKDTVFGFSLGGSVTLLGVSDPDAVEFGHGSTPSLASALTNGHHGWLGAPADRSLPAFVGGLFEDQDHHELGYASHGLMDAFHH</sequence>
<keyword evidence="3" id="KW-0732">Signal</keyword>
<dbReference type="InterPro" id="IPR001343">
    <property type="entry name" value="Hemolysn_Ca-bd"/>
</dbReference>
<name>A0A4V3BST5_9SPHN</name>
<dbReference type="EMBL" id="SNWD01000009">
    <property type="protein sequence ID" value="TDN80788.1"/>
    <property type="molecule type" value="Genomic_DNA"/>
</dbReference>
<evidence type="ECO:0000256" key="7">
    <source>
        <dbReference type="ARBA" id="ARBA00023136"/>
    </source>
</evidence>
<dbReference type="CDD" id="cd04486">
    <property type="entry name" value="YhcR_OBF_like"/>
    <property type="match status" value="1"/>
</dbReference>
<dbReference type="PROSITE" id="PS50268">
    <property type="entry name" value="CADHERIN_2"/>
    <property type="match status" value="1"/>
</dbReference>
<organism evidence="10 11">
    <name type="scientific">Stakelama pacifica</name>
    <dbReference type="NCBI Taxonomy" id="517720"/>
    <lineage>
        <taxon>Bacteria</taxon>
        <taxon>Pseudomonadati</taxon>
        <taxon>Pseudomonadota</taxon>
        <taxon>Alphaproteobacteria</taxon>
        <taxon>Sphingomonadales</taxon>
        <taxon>Sphingomonadaceae</taxon>
        <taxon>Stakelama</taxon>
    </lineage>
</organism>
<evidence type="ECO:0000259" key="9">
    <source>
        <dbReference type="PROSITE" id="PS50268"/>
    </source>
</evidence>
<dbReference type="InterPro" id="IPR036691">
    <property type="entry name" value="Endo/exonu/phosph_ase_sf"/>
</dbReference>
<dbReference type="PRINTS" id="PR00313">
    <property type="entry name" value="CABNDNGRPT"/>
</dbReference>
<dbReference type="PANTHER" id="PTHR42834">
    <property type="entry name" value="ENDONUCLEASE/EXONUCLEASE/PHOSPHATASE FAMILY PROTEIN (AFU_ORTHOLOGUE AFUA_3G09210)"/>
    <property type="match status" value="1"/>
</dbReference>
<keyword evidence="2" id="KW-0800">Toxin</keyword>
<keyword evidence="4" id="KW-0677">Repeat</keyword>
<keyword evidence="11" id="KW-1185">Reference proteome</keyword>
<comment type="caution">
    <text evidence="10">The sequence shown here is derived from an EMBL/GenBank/DDBJ whole genome shotgun (WGS) entry which is preliminary data.</text>
</comment>
<dbReference type="InterPro" id="IPR018511">
    <property type="entry name" value="Hemolysin-typ_Ca-bd_CS"/>
</dbReference>
<proteinExistence type="predicted"/>